<evidence type="ECO:0000313" key="6">
    <source>
        <dbReference type="Proteomes" id="UP001141629"/>
    </source>
</evidence>
<keyword evidence="2" id="KW-0548">Nucleotidyltransferase</keyword>
<dbReference type="InterPro" id="IPR049180">
    <property type="entry name" value="MdcG_C"/>
</dbReference>
<keyword evidence="1" id="KW-0808">Transferase</keyword>
<sequence length="209" mass="22339">MRTPDVFLARPHARPHDLLRVDDPEALSCDAPAWVADALARTPWVVVRRDRTPDGVVPVGVRGSERSQRHGTVVAVDDVVATVSPEALVVVTGRELPAIRALRQLRPLLAEFGWPWGPTGSVGFELATGHPTVTPDSDLDLLVRVSDVRRALPALETLAGAVVSAQCRVDCQVETPDGAAALAELVGDGPEVLVRTDEGPRLVDRGAIR</sequence>
<feature type="domain" description="Phosphoribosyl-dephospho-CoA transferase MdcG N-terminal" evidence="4">
    <location>
        <begin position="14"/>
        <end position="85"/>
    </location>
</feature>
<evidence type="ECO:0000259" key="4">
    <source>
        <dbReference type="Pfam" id="PF20866"/>
    </source>
</evidence>
<gene>
    <name evidence="5" type="ORF">H7K45_18030</name>
</gene>
<dbReference type="InterPro" id="IPR048903">
    <property type="entry name" value="MdcG_N"/>
</dbReference>
<organism evidence="5 6">
    <name type="scientific">Mycobacterium yunnanensis</name>
    <dbReference type="NCBI Taxonomy" id="368477"/>
    <lineage>
        <taxon>Bacteria</taxon>
        <taxon>Bacillati</taxon>
        <taxon>Actinomycetota</taxon>
        <taxon>Actinomycetes</taxon>
        <taxon>Mycobacteriales</taxon>
        <taxon>Mycobacteriaceae</taxon>
        <taxon>Mycobacterium</taxon>
    </lineage>
</organism>
<evidence type="ECO:0000259" key="3">
    <source>
        <dbReference type="Pfam" id="PF10620"/>
    </source>
</evidence>
<reference evidence="5" key="2">
    <citation type="journal article" date="2022" name="BMC Genomics">
        <title>Comparative genome analysis of mycobacteria focusing on tRNA and non-coding RNA.</title>
        <authorList>
            <person name="Behra P.R.K."/>
            <person name="Pettersson B.M.F."/>
            <person name="Ramesh M."/>
            <person name="Das S."/>
            <person name="Dasgupta S."/>
            <person name="Kirsebom L.A."/>
        </authorList>
    </citation>
    <scope>NUCLEOTIDE SEQUENCE</scope>
    <source>
        <strain evidence="5">DSM 44838</strain>
    </source>
</reference>
<reference evidence="5" key="1">
    <citation type="submission" date="2020-07" db="EMBL/GenBank/DDBJ databases">
        <authorList>
            <person name="Pettersson B.M.F."/>
            <person name="Behra P.R.K."/>
            <person name="Ramesh M."/>
            <person name="Das S."/>
            <person name="Dasgupta S."/>
            <person name="Kirsebom L.A."/>
        </authorList>
    </citation>
    <scope>NUCLEOTIDE SEQUENCE</scope>
    <source>
        <strain evidence="5">DSM 44838</strain>
    </source>
</reference>
<dbReference type="GO" id="GO:0016779">
    <property type="term" value="F:nucleotidyltransferase activity"/>
    <property type="evidence" value="ECO:0007669"/>
    <property type="project" value="UniProtKB-KW"/>
</dbReference>
<evidence type="ECO:0000313" key="5">
    <source>
        <dbReference type="EMBL" id="MCV7422448.1"/>
    </source>
</evidence>
<name>A0A9X2Z2Q1_9MYCO</name>
<proteinExistence type="predicted"/>
<protein>
    <submittedName>
        <fullName evidence="5">Malonate decarboxylase holo-ACP synthase</fullName>
    </submittedName>
</protein>
<feature type="domain" description="Phosphoribosyl-dephospho-CoA transferase MdcG C-terminal" evidence="3">
    <location>
        <begin position="94"/>
        <end position="205"/>
    </location>
</feature>
<keyword evidence="6" id="KW-1185">Reference proteome</keyword>
<evidence type="ECO:0000256" key="1">
    <source>
        <dbReference type="ARBA" id="ARBA00022679"/>
    </source>
</evidence>
<comment type="caution">
    <text evidence="5">The sequence shown here is derived from an EMBL/GenBank/DDBJ whole genome shotgun (WGS) entry which is preliminary data.</text>
</comment>
<dbReference type="Pfam" id="PF10620">
    <property type="entry name" value="MdcG"/>
    <property type="match status" value="1"/>
</dbReference>
<dbReference type="AlphaFoldDB" id="A0A9X2Z2Q1"/>
<dbReference type="EMBL" id="JACKVK010000009">
    <property type="protein sequence ID" value="MCV7422448.1"/>
    <property type="molecule type" value="Genomic_DNA"/>
</dbReference>
<dbReference type="NCBIfam" id="NF002332">
    <property type="entry name" value="PRK01293.1"/>
    <property type="match status" value="1"/>
</dbReference>
<dbReference type="Pfam" id="PF20866">
    <property type="entry name" value="MdcG_N"/>
    <property type="match status" value="1"/>
</dbReference>
<evidence type="ECO:0000256" key="2">
    <source>
        <dbReference type="ARBA" id="ARBA00022695"/>
    </source>
</evidence>
<dbReference type="RefSeq" id="WP_263997284.1">
    <property type="nucleotide sequence ID" value="NZ_JACKVK010000009.1"/>
</dbReference>
<dbReference type="NCBIfam" id="TIGR03135">
    <property type="entry name" value="malonate_mdcG"/>
    <property type="match status" value="1"/>
</dbReference>
<dbReference type="Proteomes" id="UP001141629">
    <property type="component" value="Unassembled WGS sequence"/>
</dbReference>
<accession>A0A9X2Z2Q1</accession>
<dbReference type="InterPro" id="IPR017557">
    <property type="entry name" value="Holo-ACP_synthase"/>
</dbReference>